<gene>
    <name evidence="2" type="ORF">PRUB_a2026</name>
</gene>
<organism evidence="2 3">
    <name type="scientific">Pseudoalteromonas rubra</name>
    <dbReference type="NCBI Taxonomy" id="43658"/>
    <lineage>
        <taxon>Bacteria</taxon>
        <taxon>Pseudomonadati</taxon>
        <taxon>Pseudomonadota</taxon>
        <taxon>Gammaproteobacteria</taxon>
        <taxon>Alteromonadales</taxon>
        <taxon>Pseudoalteromonadaceae</taxon>
        <taxon>Pseudoalteromonas</taxon>
    </lineage>
</organism>
<evidence type="ECO:0000256" key="1">
    <source>
        <dbReference type="SAM" id="MobiDB-lite"/>
    </source>
</evidence>
<evidence type="ECO:0000313" key="3">
    <source>
        <dbReference type="Proteomes" id="UP000016480"/>
    </source>
</evidence>
<evidence type="ECO:0000313" key="2">
    <source>
        <dbReference type="EMBL" id="KAF7788921.1"/>
    </source>
</evidence>
<proteinExistence type="predicted"/>
<name>A0A8T0CHH9_9GAMM</name>
<dbReference type="AlphaFoldDB" id="A0A8T0CHH9"/>
<reference evidence="2 3" key="1">
    <citation type="journal article" date="2012" name="J. Bacteriol.">
        <title>Genome sequence of the cycloprodigiosin-producing bacterial strain Pseudoalteromonas rubra ATCC 29570(T).</title>
        <authorList>
            <person name="Xie B.B."/>
            <person name="Shu Y.L."/>
            <person name="Qin Q.L."/>
            <person name="Rong J.C."/>
            <person name="Zhang X.Y."/>
            <person name="Chen X.L."/>
            <person name="Zhou B.C."/>
            <person name="Zhang Y.Z."/>
        </authorList>
    </citation>
    <scope>NUCLEOTIDE SEQUENCE [LARGE SCALE GENOMIC DNA]</scope>
    <source>
        <strain evidence="2 3">DSM 6842</strain>
    </source>
</reference>
<accession>A0A8T0CHH9</accession>
<feature type="region of interest" description="Disordered" evidence="1">
    <location>
        <begin position="1"/>
        <end position="37"/>
    </location>
</feature>
<dbReference type="EMBL" id="AHCD03000020">
    <property type="protein sequence ID" value="KAF7788921.1"/>
    <property type="molecule type" value="Genomic_DNA"/>
</dbReference>
<comment type="caution">
    <text evidence="2">The sequence shown here is derived from an EMBL/GenBank/DDBJ whole genome shotgun (WGS) entry which is preliminary data.</text>
</comment>
<protein>
    <submittedName>
        <fullName evidence="2">Uncharacterized protein</fullName>
    </submittedName>
</protein>
<sequence length="37" mass="3984">MKNISKADLLKVQGGVNKPGDTNLPPRSQPIEKPPKS</sequence>
<dbReference type="Proteomes" id="UP000016480">
    <property type="component" value="Unassembled WGS sequence"/>
</dbReference>